<dbReference type="SFLD" id="SFLDS00029">
    <property type="entry name" value="Radical_SAM"/>
    <property type="match status" value="1"/>
</dbReference>
<feature type="domain" description="Radical SAM core" evidence="3">
    <location>
        <begin position="20"/>
        <end position="254"/>
    </location>
</feature>
<comment type="caution">
    <text evidence="4">The sequence shown here is derived from an EMBL/GenBank/DDBJ whole genome shotgun (WGS) entry which is preliminary data.</text>
</comment>
<dbReference type="CDD" id="cd01335">
    <property type="entry name" value="Radical_SAM"/>
    <property type="match status" value="1"/>
</dbReference>
<keyword evidence="4" id="KW-0560">Oxidoreductase</keyword>
<keyword evidence="2" id="KW-0949">S-adenosyl-L-methionine</keyword>
<dbReference type="GO" id="GO:0046872">
    <property type="term" value="F:metal ion binding"/>
    <property type="evidence" value="ECO:0007669"/>
    <property type="project" value="UniProtKB-UniRule"/>
</dbReference>
<dbReference type="SFLD" id="SFLDF00288">
    <property type="entry name" value="HemN-like__clustered_with_nucl"/>
    <property type="match status" value="1"/>
</dbReference>
<comment type="similarity">
    <text evidence="1">Belongs to the anaerobic coproporphyrinogen-III oxidase family. HemW subfamily.</text>
</comment>
<keyword evidence="2" id="KW-0479">Metal-binding</keyword>
<evidence type="ECO:0000256" key="2">
    <source>
        <dbReference type="RuleBase" id="RU364116"/>
    </source>
</evidence>
<dbReference type="SUPFAM" id="SSF102114">
    <property type="entry name" value="Radical SAM enzymes"/>
    <property type="match status" value="1"/>
</dbReference>
<dbReference type="SFLD" id="SFLDF00562">
    <property type="entry name" value="HemN-like__clustered_with_heat"/>
    <property type="match status" value="1"/>
</dbReference>
<dbReference type="NCBIfam" id="TIGR00539">
    <property type="entry name" value="hemN_rel"/>
    <property type="match status" value="1"/>
</dbReference>
<dbReference type="eggNOG" id="COG0635">
    <property type="taxonomic scope" value="Bacteria"/>
</dbReference>
<proteinExistence type="inferred from homology"/>
<comment type="subcellular location">
    <subcellularLocation>
        <location evidence="2">Cytoplasm</location>
    </subcellularLocation>
</comment>
<dbReference type="InterPro" id="IPR058240">
    <property type="entry name" value="rSAM_sf"/>
</dbReference>
<organism evidence="4 5">
    <name type="scientific">Candidatus Glomeribacter gigasporarum BEG34</name>
    <dbReference type="NCBI Taxonomy" id="1070319"/>
    <lineage>
        <taxon>Bacteria</taxon>
        <taxon>Pseudomonadati</taxon>
        <taxon>Pseudomonadota</taxon>
        <taxon>Betaproteobacteria</taxon>
        <taxon>Burkholderiales</taxon>
        <taxon>Burkholderiaceae</taxon>
        <taxon>Candidatus Glomeribacter</taxon>
    </lineage>
</organism>
<evidence type="ECO:0000256" key="1">
    <source>
        <dbReference type="ARBA" id="ARBA00006100"/>
    </source>
</evidence>
<evidence type="ECO:0000313" key="5">
    <source>
        <dbReference type="Proteomes" id="UP000054051"/>
    </source>
</evidence>
<evidence type="ECO:0000313" key="4">
    <source>
        <dbReference type="EMBL" id="CCD28839.1"/>
    </source>
</evidence>
<dbReference type="InterPro" id="IPR006638">
    <property type="entry name" value="Elp3/MiaA/NifB-like_rSAM"/>
</dbReference>
<dbReference type="RefSeq" id="WP_006682110.1">
    <property type="nucleotide sequence ID" value="NZ_CAFB01000035.1"/>
</dbReference>
<dbReference type="PANTHER" id="PTHR13932">
    <property type="entry name" value="COPROPORPHYRINIGEN III OXIDASE"/>
    <property type="match status" value="1"/>
</dbReference>
<dbReference type="Proteomes" id="UP000054051">
    <property type="component" value="Unassembled WGS sequence"/>
</dbReference>
<dbReference type="InterPro" id="IPR004559">
    <property type="entry name" value="HemW-like"/>
</dbReference>
<keyword evidence="2" id="KW-0408">Iron</keyword>
<dbReference type="PROSITE" id="PS51918">
    <property type="entry name" value="RADICAL_SAM"/>
    <property type="match status" value="1"/>
</dbReference>
<keyword evidence="2" id="KW-0411">Iron-sulfur</keyword>
<dbReference type="AlphaFoldDB" id="G2J7U4"/>
<keyword evidence="2" id="KW-0349">Heme</keyword>
<dbReference type="GO" id="GO:0004109">
    <property type="term" value="F:coproporphyrinogen oxidase activity"/>
    <property type="evidence" value="ECO:0007669"/>
    <property type="project" value="InterPro"/>
</dbReference>
<dbReference type="GO" id="GO:0051539">
    <property type="term" value="F:4 iron, 4 sulfur cluster binding"/>
    <property type="evidence" value="ECO:0007669"/>
    <property type="project" value="UniProtKB-UniRule"/>
</dbReference>
<comment type="function">
    <text evidence="2">Probably acts as a heme chaperone, transferring heme to an unknown acceptor. Binds one molecule of heme per monomer, possibly covalently. Binds 1 [4Fe-4S] cluster. The cluster is coordinated with 3 cysteines and an exchangeable S-adenosyl-L-methionine.</text>
</comment>
<dbReference type="SFLD" id="SFLDG01065">
    <property type="entry name" value="anaerobic_coproporphyrinogen-I"/>
    <property type="match status" value="1"/>
</dbReference>
<gene>
    <name evidence="4" type="ORF">CAGGBEG34_190004</name>
</gene>
<keyword evidence="2" id="KW-0004">4Fe-4S</keyword>
<keyword evidence="5" id="KW-1185">Reference proteome</keyword>
<accession>G2J7U4</accession>
<dbReference type="InterPro" id="IPR007197">
    <property type="entry name" value="rSAM"/>
</dbReference>
<dbReference type="OrthoDB" id="9808022at2"/>
<dbReference type="Pfam" id="PF06969">
    <property type="entry name" value="HemN_C"/>
    <property type="match status" value="1"/>
</dbReference>
<dbReference type="InterPro" id="IPR034505">
    <property type="entry name" value="Coproporphyrinogen-III_oxidase"/>
</dbReference>
<dbReference type="GO" id="GO:0005737">
    <property type="term" value="C:cytoplasm"/>
    <property type="evidence" value="ECO:0007669"/>
    <property type="project" value="UniProtKB-SubCell"/>
</dbReference>
<dbReference type="STRING" id="1070319.CAGGBEG34_190004"/>
<dbReference type="GO" id="GO:0006779">
    <property type="term" value="P:porphyrin-containing compound biosynthetic process"/>
    <property type="evidence" value="ECO:0007669"/>
    <property type="project" value="InterPro"/>
</dbReference>
<keyword evidence="2" id="KW-0143">Chaperone</keyword>
<sequence>MTPDIRAVTILPASSRRIQLNALPPLSLYVHIPWCLKKCPYCDFNSHEWNSAVDVPEKEYLDALRGDLELALPSIWGRRIQSVFIGGGTPSLLSAAGIDRLLSEIRARLPLNPEVEVTLEANPGAFEAARFKQFRASGVNRLSIGIQSFNDAHLKALGRVHDAQQARRAVEIAHNAFDHFNLDLMFALPCQIFDECRADVETALSYAPTHLSIYQLTLEANTYFSKYPPRLPDEEQCADMQDWIHARLREAGYSHYEVSAYAQPHQRCWHNLNYWQFGDYLGIGAGAHSKLSFPQRIVRQMRYKQPAAYLRQCAENAPIQQEYAVNAEDLPFEFMLNALRLTQGFPVHWFSERTGLPIRAIEQPLRTAIARGLLTRDHQMIIPTPLGQRFLSDLQALFLE</sequence>
<dbReference type="Gene3D" id="3.30.750.200">
    <property type="match status" value="1"/>
</dbReference>
<reference evidence="4 5" key="1">
    <citation type="submission" date="2011-08" db="EMBL/GenBank/DDBJ databases">
        <title>The genome of the obligate endobacterium of an arbuscular mycorrhizal fungus reveals an interphylum network of nutritional interactions.</title>
        <authorList>
            <person name="Ghignone S."/>
            <person name="Salvioli A."/>
            <person name="Anca I."/>
            <person name="Lumini E."/>
            <person name="Ortu G."/>
            <person name="Petiti L."/>
            <person name="Cruveiller S."/>
            <person name="Bianciotto V."/>
            <person name="Piffanelli P."/>
            <person name="Lanfranco L."/>
            <person name="Bonfante P."/>
        </authorList>
    </citation>
    <scope>NUCLEOTIDE SEQUENCE [LARGE SCALE GENOMIC DNA]</scope>
    <source>
        <strain evidence="4 5">BEG34</strain>
    </source>
</reference>
<dbReference type="InterPro" id="IPR010723">
    <property type="entry name" value="HemN_C"/>
</dbReference>
<protein>
    <recommendedName>
        <fullName evidence="2">Heme chaperone HemW</fullName>
    </recommendedName>
</protein>
<evidence type="ECO:0000259" key="3">
    <source>
        <dbReference type="PROSITE" id="PS51918"/>
    </source>
</evidence>
<dbReference type="Pfam" id="PF04055">
    <property type="entry name" value="Radical_SAM"/>
    <property type="match status" value="1"/>
</dbReference>
<dbReference type="PANTHER" id="PTHR13932:SF5">
    <property type="entry name" value="RADICAL S-ADENOSYL METHIONINE DOMAIN-CONTAINING PROTEIN 1, MITOCHONDRIAL"/>
    <property type="match status" value="1"/>
</dbReference>
<keyword evidence="2" id="KW-0963">Cytoplasm</keyword>
<dbReference type="SMART" id="SM00729">
    <property type="entry name" value="Elp3"/>
    <property type="match status" value="1"/>
</dbReference>
<dbReference type="EMBL" id="CAFB01000035">
    <property type="protein sequence ID" value="CCD28839.1"/>
    <property type="molecule type" value="Genomic_DNA"/>
</dbReference>
<name>G2J7U4_9BURK</name>